<keyword evidence="3" id="KW-1185">Reference proteome</keyword>
<dbReference type="RefSeq" id="WP_147892666.1">
    <property type="nucleotide sequence ID" value="NZ_VRTS01000016.1"/>
</dbReference>
<feature type="compositionally biased region" description="Polar residues" evidence="1">
    <location>
        <begin position="147"/>
        <end position="157"/>
    </location>
</feature>
<gene>
    <name evidence="2" type="ORF">FU658_14125</name>
</gene>
<proteinExistence type="predicted"/>
<protein>
    <submittedName>
        <fullName evidence="2">Uncharacterized protein</fullName>
    </submittedName>
</protein>
<name>A0A5C8KI39_9GAMM</name>
<sequence>MIASLPLSLALLLSESPQLDAPSEARMELVVYCVRSRDDIHLIVRYRNASSSEVLIPLWQVPERVNRGGLQVSISDWETGSDFSLMPFMDGAPFGNLEVRAGQEIERQAWLDLSLFEGLEAALLQDRDLLVRWRYRWRFADELASPEGSQAPNSAFQRNAPAGAGASAELRC</sequence>
<evidence type="ECO:0000313" key="2">
    <source>
        <dbReference type="EMBL" id="TXK59078.1"/>
    </source>
</evidence>
<feature type="region of interest" description="Disordered" evidence="1">
    <location>
        <begin position="145"/>
        <end position="172"/>
    </location>
</feature>
<organism evidence="2 3">
    <name type="scientific">Alkalisalibacterium limincola</name>
    <dbReference type="NCBI Taxonomy" id="2699169"/>
    <lineage>
        <taxon>Bacteria</taxon>
        <taxon>Pseudomonadati</taxon>
        <taxon>Pseudomonadota</taxon>
        <taxon>Gammaproteobacteria</taxon>
        <taxon>Lysobacterales</taxon>
        <taxon>Lysobacteraceae</taxon>
        <taxon>Alkalisalibacterium</taxon>
    </lineage>
</organism>
<accession>A0A5C8KI39</accession>
<evidence type="ECO:0000313" key="3">
    <source>
        <dbReference type="Proteomes" id="UP000321248"/>
    </source>
</evidence>
<reference evidence="2 3" key="1">
    <citation type="submission" date="2019-08" db="EMBL/GenBank/DDBJ databases">
        <authorList>
            <person name="Karlyshev A.V."/>
        </authorList>
    </citation>
    <scope>NUCLEOTIDE SEQUENCE [LARGE SCALE GENOMIC DNA]</scope>
    <source>
        <strain evidence="2 3">Alg18-2.2</strain>
    </source>
</reference>
<dbReference type="Proteomes" id="UP000321248">
    <property type="component" value="Unassembled WGS sequence"/>
</dbReference>
<dbReference type="EMBL" id="VRTS01000016">
    <property type="protein sequence ID" value="TXK59078.1"/>
    <property type="molecule type" value="Genomic_DNA"/>
</dbReference>
<dbReference type="AlphaFoldDB" id="A0A5C8KI39"/>
<evidence type="ECO:0000256" key="1">
    <source>
        <dbReference type="SAM" id="MobiDB-lite"/>
    </source>
</evidence>
<comment type="caution">
    <text evidence="2">The sequence shown here is derived from an EMBL/GenBank/DDBJ whole genome shotgun (WGS) entry which is preliminary data.</text>
</comment>